<comment type="caution">
    <text evidence="6">The sequence shown here is derived from an EMBL/GenBank/DDBJ whole genome shotgun (WGS) entry which is preliminary data.</text>
</comment>
<evidence type="ECO:0000259" key="5">
    <source>
        <dbReference type="PROSITE" id="PS51700"/>
    </source>
</evidence>
<dbReference type="GO" id="GO:0044732">
    <property type="term" value="C:mitotic spindle pole body"/>
    <property type="evidence" value="ECO:0007669"/>
    <property type="project" value="TreeGrafter"/>
</dbReference>
<gene>
    <name evidence="6" type="ORF">BCR42DRAFT_322173</name>
</gene>
<dbReference type="GO" id="GO:0005634">
    <property type="term" value="C:nucleus"/>
    <property type="evidence" value="ECO:0007669"/>
    <property type="project" value="InterPro"/>
</dbReference>
<dbReference type="PANTHER" id="PTHR12792">
    <property type="entry name" value="EXTRA SPINDLE POLES 1-RELATED"/>
    <property type="match status" value="1"/>
</dbReference>
<dbReference type="Pfam" id="PF03568">
    <property type="entry name" value="Separin_C"/>
    <property type="match status" value="1"/>
</dbReference>
<evidence type="ECO:0000313" key="7">
    <source>
        <dbReference type="Proteomes" id="UP000193560"/>
    </source>
</evidence>
<dbReference type="PANTHER" id="PTHR12792:SF0">
    <property type="entry name" value="SEPARIN"/>
    <property type="match status" value="1"/>
</dbReference>
<dbReference type="STRING" id="90262.A0A1X2IPM2"/>
<dbReference type="GO" id="GO:0004197">
    <property type="term" value="F:cysteine-type endopeptidase activity"/>
    <property type="evidence" value="ECO:0007669"/>
    <property type="project" value="InterPro"/>
</dbReference>
<proteinExistence type="predicted"/>
<feature type="domain" description="Peptidase C50" evidence="5">
    <location>
        <begin position="366"/>
        <end position="461"/>
    </location>
</feature>
<dbReference type="InterPro" id="IPR030397">
    <property type="entry name" value="SEPARIN_core_dom"/>
</dbReference>
<keyword evidence="4" id="KW-0159">Chromosome partition</keyword>
<evidence type="ECO:0000256" key="2">
    <source>
        <dbReference type="ARBA" id="ARBA00012489"/>
    </source>
</evidence>
<comment type="catalytic activity">
    <reaction evidence="1">
        <text>All bonds known to be hydrolyzed by this endopeptidase have arginine in P1 and an acidic residue in P4. P6 is often occupied by an acidic residue or by a hydroxy-amino-acid residue, the phosphorylation of which enhances cleavage.</text>
        <dbReference type="EC" id="3.4.22.49"/>
    </reaction>
</comment>
<dbReference type="GO" id="GO:0072686">
    <property type="term" value="C:mitotic spindle"/>
    <property type="evidence" value="ECO:0007669"/>
    <property type="project" value="TreeGrafter"/>
</dbReference>
<name>A0A1X2IPM2_9FUNG</name>
<evidence type="ECO:0000313" key="6">
    <source>
        <dbReference type="EMBL" id="ORZ20233.1"/>
    </source>
</evidence>
<dbReference type="EC" id="3.4.22.49" evidence="2"/>
<dbReference type="Proteomes" id="UP000193560">
    <property type="component" value="Unassembled WGS sequence"/>
</dbReference>
<reference evidence="6 7" key="1">
    <citation type="submission" date="2016-07" db="EMBL/GenBank/DDBJ databases">
        <title>Pervasive Adenine N6-methylation of Active Genes in Fungi.</title>
        <authorList>
            <consortium name="DOE Joint Genome Institute"/>
            <person name="Mondo S.J."/>
            <person name="Dannebaum R.O."/>
            <person name="Kuo R.C."/>
            <person name="Labutti K."/>
            <person name="Haridas S."/>
            <person name="Kuo A."/>
            <person name="Salamov A."/>
            <person name="Ahrendt S.R."/>
            <person name="Lipzen A."/>
            <person name="Sullivan W."/>
            <person name="Andreopoulos W.B."/>
            <person name="Clum A."/>
            <person name="Lindquist E."/>
            <person name="Daum C."/>
            <person name="Ramamoorthy G.K."/>
            <person name="Gryganskyi A."/>
            <person name="Culley D."/>
            <person name="Magnuson J.K."/>
            <person name="James T.Y."/>
            <person name="O'Malley M.A."/>
            <person name="Stajich J.E."/>
            <person name="Spatafora J.W."/>
            <person name="Visel A."/>
            <person name="Grigoriev I.V."/>
        </authorList>
    </citation>
    <scope>NUCLEOTIDE SEQUENCE [LARGE SCALE GENOMIC DNA]</scope>
    <source>
        <strain evidence="6 7">NRRL 1336</strain>
    </source>
</reference>
<organism evidence="6 7">
    <name type="scientific">Absidia repens</name>
    <dbReference type="NCBI Taxonomy" id="90262"/>
    <lineage>
        <taxon>Eukaryota</taxon>
        <taxon>Fungi</taxon>
        <taxon>Fungi incertae sedis</taxon>
        <taxon>Mucoromycota</taxon>
        <taxon>Mucoromycotina</taxon>
        <taxon>Mucoromycetes</taxon>
        <taxon>Mucorales</taxon>
        <taxon>Cunninghamellaceae</taxon>
        <taxon>Absidia</taxon>
    </lineage>
</organism>
<dbReference type="GO" id="GO:0005737">
    <property type="term" value="C:cytoplasm"/>
    <property type="evidence" value="ECO:0007669"/>
    <property type="project" value="TreeGrafter"/>
</dbReference>
<accession>A0A1X2IPM2</accession>
<keyword evidence="3" id="KW-0378">Hydrolase</keyword>
<dbReference type="OrthoDB" id="10255632at2759"/>
<dbReference type="GO" id="GO:0006508">
    <property type="term" value="P:proteolysis"/>
    <property type="evidence" value="ECO:0007669"/>
    <property type="project" value="InterPro"/>
</dbReference>
<evidence type="ECO:0000256" key="3">
    <source>
        <dbReference type="ARBA" id="ARBA00022801"/>
    </source>
</evidence>
<dbReference type="InterPro" id="IPR005314">
    <property type="entry name" value="Peptidase_C50"/>
</dbReference>
<dbReference type="EMBL" id="MCGE01000006">
    <property type="protein sequence ID" value="ORZ20233.1"/>
    <property type="molecule type" value="Genomic_DNA"/>
</dbReference>
<keyword evidence="7" id="KW-1185">Reference proteome</keyword>
<protein>
    <recommendedName>
        <fullName evidence="2">separase</fullName>
        <ecNumber evidence="2">3.4.22.49</ecNumber>
    </recommendedName>
</protein>
<sequence length="556" mass="64194">MQICLDQKHTVRNRIVDNLVWPRCIDDTASRKSPSLLAGQTVEYFAKLRDTYQQEHNLDDKEFQTQFIDILPPHWTVCSLSLDPILQELYVTRYCSGKPPHVVKLPLDRADGRSRRSNPSHANAEVTYEQALVELEDIIQRSDKTIHFNKETLLVEDVENWWMIRSELDTRMKKLLEQIERSWIGGFKGFFCGRHQVHKEAFVSFQRSINHILLENIYGPATPSNKCVLDIDEWTLHMILRLGANPIYHDLEDIVYFLLSFYEYHDICIDYSDTIIRRMTQQIRQAIQYYHDQGILAGINTLERMPNEHIILIPDKFTQQFPWESIPILRSQPVSRLPCISFLPDLLVNENQSNEGDSWKEITVDSSMSYYLLNPSGDLKYTQANFENVFLRMESWEGHVQRKPTEVECRSMLIQKDLYMYFGHGAGQSIIRGQIIRQLPRCPVALLMGCSSGRLQSNGEYDTDGYVMNYLLAGSPAVVVNLWDVTDKSIDQVGKGIMDRWGLFNGTTNQFEEIRKNKTSVNTSLVEALCLSRDDCTLPYLTGAATVVYGVPVYVL</sequence>
<evidence type="ECO:0000256" key="4">
    <source>
        <dbReference type="ARBA" id="ARBA00022829"/>
    </source>
</evidence>
<dbReference type="AlphaFoldDB" id="A0A1X2IPM2"/>
<evidence type="ECO:0000256" key="1">
    <source>
        <dbReference type="ARBA" id="ARBA00000451"/>
    </source>
</evidence>
<dbReference type="PROSITE" id="PS51700">
    <property type="entry name" value="SEPARIN"/>
    <property type="match status" value="1"/>
</dbReference>
<dbReference type="GO" id="GO:0051307">
    <property type="term" value="P:meiotic chromosome separation"/>
    <property type="evidence" value="ECO:0007669"/>
    <property type="project" value="TreeGrafter"/>
</dbReference>